<feature type="compositionally biased region" description="Polar residues" evidence="1">
    <location>
        <begin position="112"/>
        <end position="125"/>
    </location>
</feature>
<sequence length="431" mass="46854">MRSCAEVQGAVSKDLCIDVYDEAERRLTNAILEPNFEENGELIECLQNCSVHARQKLGRLSVTEFRTLVVDVLTEAANRLTPLLENATVRRRDAGASRLPLIGATRSAASRHPSQPHHNYSTYEQTPHPPSLPSQASIPPPPPPLPSPSPQSAKATSRMCIFEDPVYDQSALKAAFSAGMVMSHKRPSEGNELDHSSNEASSRCTSNGVVEQTQSPVACPKKLTYVHKVEEEEEEKEYCYNDDISGIAAKVSAQSNYAVGTQCLDSGILLHQGISLLGAATPPGQSETSRNPISTQAAVTAARTSCSLFVAIFSITSPGSGGGFVKLVKPTCIQRAYADIFPSSVAIEESWSVDNQSSARKEVYHSPRMRFRESSSADIATRWVTTAEFHLRNKIRLDLSDGRLCWACYKFDYTADTVDVDNDDNIDGGGG</sequence>
<evidence type="ECO:0000313" key="3">
    <source>
        <dbReference type="EMBL" id="VDL89126.1"/>
    </source>
</evidence>
<proteinExistence type="predicted"/>
<dbReference type="OrthoDB" id="5588096at2759"/>
<feature type="domain" description="GIT Spa2 homology (SHD)" evidence="2">
    <location>
        <begin position="10"/>
        <end position="30"/>
    </location>
</feature>
<protein>
    <submittedName>
        <fullName evidence="5">GIT Spa2 homology (SHD) domain-containing protein</fullName>
    </submittedName>
</protein>
<dbReference type="AlphaFoldDB" id="A0A183SEU3"/>
<dbReference type="STRING" id="70667.A0A183SEU3"/>
<feature type="region of interest" description="Disordered" evidence="1">
    <location>
        <begin position="98"/>
        <end position="156"/>
    </location>
</feature>
<dbReference type="SMART" id="SM00555">
    <property type="entry name" value="GIT"/>
    <property type="match status" value="2"/>
</dbReference>
<evidence type="ECO:0000256" key="1">
    <source>
        <dbReference type="SAM" id="MobiDB-lite"/>
    </source>
</evidence>
<evidence type="ECO:0000259" key="2">
    <source>
        <dbReference type="SMART" id="SM00555"/>
    </source>
</evidence>
<feature type="compositionally biased region" description="Pro residues" evidence="1">
    <location>
        <begin position="127"/>
        <end position="149"/>
    </location>
</feature>
<evidence type="ECO:0000313" key="5">
    <source>
        <dbReference type="WBParaSite" id="SSLN_0000282801-mRNA-1"/>
    </source>
</evidence>
<feature type="domain" description="GIT Spa2 homology (SHD)" evidence="2">
    <location>
        <begin position="53"/>
        <end position="83"/>
    </location>
</feature>
<reference evidence="5" key="1">
    <citation type="submission" date="2016-06" db="UniProtKB">
        <authorList>
            <consortium name="WormBaseParasite"/>
        </authorList>
    </citation>
    <scope>IDENTIFICATION</scope>
</reference>
<reference evidence="3 4" key="2">
    <citation type="submission" date="2018-11" db="EMBL/GenBank/DDBJ databases">
        <authorList>
            <consortium name="Pathogen Informatics"/>
        </authorList>
    </citation>
    <scope>NUCLEOTIDE SEQUENCE [LARGE SCALE GENOMIC DNA]</scope>
    <source>
        <strain evidence="3 4">NST_G2</strain>
    </source>
</reference>
<organism evidence="5">
    <name type="scientific">Schistocephalus solidus</name>
    <name type="common">Tapeworm</name>
    <dbReference type="NCBI Taxonomy" id="70667"/>
    <lineage>
        <taxon>Eukaryota</taxon>
        <taxon>Metazoa</taxon>
        <taxon>Spiralia</taxon>
        <taxon>Lophotrochozoa</taxon>
        <taxon>Platyhelminthes</taxon>
        <taxon>Cestoda</taxon>
        <taxon>Eucestoda</taxon>
        <taxon>Diphyllobothriidea</taxon>
        <taxon>Diphyllobothriidae</taxon>
        <taxon>Schistocephalus</taxon>
    </lineage>
</organism>
<dbReference type="EMBL" id="UYSU01032323">
    <property type="protein sequence ID" value="VDL89126.1"/>
    <property type="molecule type" value="Genomic_DNA"/>
</dbReference>
<accession>A0A183SEU3</accession>
<keyword evidence="4" id="KW-1185">Reference proteome</keyword>
<gene>
    <name evidence="3" type="ORF">SSLN_LOCUS2741</name>
</gene>
<dbReference type="WBParaSite" id="SSLN_0000282801-mRNA-1">
    <property type="protein sequence ID" value="SSLN_0000282801-mRNA-1"/>
    <property type="gene ID" value="SSLN_0000282801"/>
</dbReference>
<dbReference type="Pfam" id="PF08518">
    <property type="entry name" value="GIT_SHD"/>
    <property type="match status" value="1"/>
</dbReference>
<dbReference type="Proteomes" id="UP000275846">
    <property type="component" value="Unassembled WGS sequence"/>
</dbReference>
<name>A0A183SEU3_SCHSO</name>
<dbReference type="InterPro" id="IPR013724">
    <property type="entry name" value="GIT_SHD"/>
</dbReference>
<evidence type="ECO:0000313" key="4">
    <source>
        <dbReference type="Proteomes" id="UP000275846"/>
    </source>
</evidence>